<dbReference type="Proteomes" id="UP000184608">
    <property type="component" value="Unassembled WGS sequence"/>
</dbReference>
<evidence type="ECO:0000313" key="12">
    <source>
        <dbReference type="Proteomes" id="UP000184608"/>
    </source>
</evidence>
<comment type="function">
    <text evidence="9">Catalyzes the formation of N(4)-acetylcytidine (ac(4)C) at the wobble position of tRNA(Met), by using acetyl-CoA as an acetyl donor and ATP (or GTP).</text>
</comment>
<reference evidence="11 12" key="1">
    <citation type="submission" date="2016-11" db="EMBL/GenBank/DDBJ databases">
        <authorList>
            <person name="Jaros S."/>
            <person name="Januszkiewicz K."/>
            <person name="Wedrychowicz H."/>
        </authorList>
    </citation>
    <scope>NUCLEOTIDE SEQUENCE [LARGE SCALE GENOMIC DNA]</scope>
    <source>
        <strain evidence="11 12">CECT 7868</strain>
    </source>
</reference>
<dbReference type="InterPro" id="IPR024914">
    <property type="entry name" value="tRNA_acetyltr_TmcA"/>
</dbReference>
<dbReference type="OrthoDB" id="5578851at2"/>
<dbReference type="PROSITE" id="PS51186">
    <property type="entry name" value="GNAT"/>
    <property type="match status" value="1"/>
</dbReference>
<feature type="binding site" evidence="9">
    <location>
        <position position="328"/>
    </location>
    <ligand>
        <name>ATP</name>
        <dbReference type="ChEBI" id="CHEBI:30616"/>
    </ligand>
</feature>
<dbReference type="EMBL" id="FQXZ01000006">
    <property type="protein sequence ID" value="SHH80444.1"/>
    <property type="molecule type" value="Genomic_DNA"/>
</dbReference>
<dbReference type="SUPFAM" id="SSF55729">
    <property type="entry name" value="Acyl-CoA N-acyltransferases (Nat)"/>
    <property type="match status" value="1"/>
</dbReference>
<dbReference type="AlphaFoldDB" id="A0A1M5VZN3"/>
<keyword evidence="8 9" id="KW-0012">Acyltransferase</keyword>
<dbReference type="InterPro" id="IPR032672">
    <property type="entry name" value="TmcA/NAT10/Kre33"/>
</dbReference>
<dbReference type="GO" id="GO:1990883">
    <property type="term" value="F:18S rRNA cytidine N-acetyltransferase activity"/>
    <property type="evidence" value="ECO:0007669"/>
    <property type="project" value="TreeGrafter"/>
</dbReference>
<dbReference type="GO" id="GO:0051392">
    <property type="term" value="F:tRNA cytidine N4-acetyltransferase activity"/>
    <property type="evidence" value="ECO:0007669"/>
    <property type="project" value="UniProtKB-UniRule"/>
</dbReference>
<dbReference type="Gene3D" id="3.40.630.30">
    <property type="match status" value="1"/>
</dbReference>
<dbReference type="Gene3D" id="3.40.50.300">
    <property type="entry name" value="P-loop containing nucleotide triphosphate hydrolases"/>
    <property type="match status" value="1"/>
</dbReference>
<keyword evidence="7 9" id="KW-0694">RNA-binding</keyword>
<feature type="binding site" evidence="9">
    <location>
        <position position="510"/>
    </location>
    <ligand>
        <name>acetyl-CoA</name>
        <dbReference type="ChEBI" id="CHEBI:57288"/>
    </ligand>
</feature>
<keyword evidence="3 9" id="KW-0808">Transferase</keyword>
<dbReference type="Pfam" id="PF08351">
    <property type="entry name" value="TmcA_N"/>
    <property type="match status" value="1"/>
</dbReference>
<keyword evidence="2 9" id="KW-0820">tRNA-binding</keyword>
<dbReference type="GO" id="GO:1904812">
    <property type="term" value="P:rRNA acetylation involved in maturation of SSU-rRNA"/>
    <property type="evidence" value="ECO:0007669"/>
    <property type="project" value="TreeGrafter"/>
</dbReference>
<accession>A0A1M5VZN3</accession>
<comment type="subcellular location">
    <subcellularLocation>
        <location evidence="9">Cytoplasm</location>
    </subcellularLocation>
</comment>
<keyword evidence="4 9" id="KW-0819">tRNA processing</keyword>
<dbReference type="EC" id="2.3.1.193" evidence="9"/>
<dbReference type="GO" id="GO:0005524">
    <property type="term" value="F:ATP binding"/>
    <property type="evidence" value="ECO:0007669"/>
    <property type="project" value="UniProtKB-UniRule"/>
</dbReference>
<evidence type="ECO:0000256" key="7">
    <source>
        <dbReference type="ARBA" id="ARBA00022884"/>
    </source>
</evidence>
<evidence type="ECO:0000256" key="5">
    <source>
        <dbReference type="ARBA" id="ARBA00022741"/>
    </source>
</evidence>
<dbReference type="Pfam" id="PF05127">
    <property type="entry name" value="NAT10_TcmA_helicase"/>
    <property type="match status" value="1"/>
</dbReference>
<comment type="similarity">
    <text evidence="9">Belongs to the TmcA family.</text>
</comment>
<gene>
    <name evidence="9 11" type="primary">tmcA</name>
    <name evidence="11" type="ORF">VA7868_00562</name>
</gene>
<dbReference type="PANTHER" id="PTHR10925">
    <property type="entry name" value="N-ACETYLTRANSFERASE 10"/>
    <property type="match status" value="1"/>
</dbReference>
<evidence type="ECO:0000256" key="6">
    <source>
        <dbReference type="ARBA" id="ARBA00022840"/>
    </source>
</evidence>
<dbReference type="GO" id="GO:0005737">
    <property type="term" value="C:cytoplasm"/>
    <property type="evidence" value="ECO:0007669"/>
    <property type="project" value="UniProtKB-SubCell"/>
</dbReference>
<keyword evidence="5 9" id="KW-0547">Nucleotide-binding</keyword>
<evidence type="ECO:0000256" key="9">
    <source>
        <dbReference type="HAMAP-Rule" id="MF_01886"/>
    </source>
</evidence>
<evidence type="ECO:0000259" key="10">
    <source>
        <dbReference type="PROSITE" id="PS51186"/>
    </source>
</evidence>
<proteinExistence type="inferred from homology"/>
<organism evidence="11 12">
    <name type="scientific">Vibrio aerogenes CECT 7868</name>
    <dbReference type="NCBI Taxonomy" id="1216006"/>
    <lineage>
        <taxon>Bacteria</taxon>
        <taxon>Pseudomonadati</taxon>
        <taxon>Pseudomonadota</taxon>
        <taxon>Gammaproteobacteria</taxon>
        <taxon>Vibrionales</taxon>
        <taxon>Vibrionaceae</taxon>
        <taxon>Vibrio</taxon>
    </lineage>
</organism>
<keyword evidence="1 9" id="KW-0963">Cytoplasm</keyword>
<feature type="binding site" evidence="9">
    <location>
        <position position="157"/>
    </location>
    <ligand>
        <name>ATP</name>
        <dbReference type="ChEBI" id="CHEBI:30616"/>
    </ligand>
</feature>
<sequence length="675" mass="76510">MSEFSHYFSELNALLSHTQQRTGLVIRGHSEWTDLRIKDIIHCYRKKRCLQLGGESLHDVEKISRVKGRHFLGQECHLLIVDLCEPVDADSLNALLGTLVVGGLLVVIYPLAYHAQSLAFQWFIRSLKEFILITQGEKLPALPQFIELTEHDVFLEQKKVVNQIMHVREGHSKRPLVITADRGRGKSSALGIAAAELMQRRSGIKIVITAPSPQAAHAIFSHAQRLLMQKSQAHIIKNICLDRSELTYIPPDELLRVDCQADLLLVDEASAIPVPCLQQLTKKYNRIVFSTTIHGYEGCGRGFTLKFLNWLKNFRPQFQHAHLSQPIRWTNHDELEKWQFRTFLLNTDLPEITNDIDTKEIQYRYVDKNLLFSSADFFANVFALLTQAHYQTSPNDMMRILSDDNISLFIAEAKGMCLGCILTVKEGELSVSSVEKIEQGLHRPQGQLVPVTLINQLGLTASGKEKCCRIMRIVIHPQLQRKGFGSHLLSHCIAQCDCDYVATSFGASDELLRFWIKQQFFPVKLGSRRDQSSGCYSVLMIHQCQSDWLLSARTQFAYYFLHTLKSEFCQLEPSAVRYLLSVSESVLVDSLPVSLLENYVRGGANYESVAVWIHALVGAFPQFIATSLSDLLIIKVLQNRSWSEVSAIEGLPGRKALESQLREDLKTLLLNLQCK</sequence>
<dbReference type="GO" id="GO:0051391">
    <property type="term" value="P:tRNA acetylation"/>
    <property type="evidence" value="ECO:0007669"/>
    <property type="project" value="UniProtKB-UniRule"/>
</dbReference>
<evidence type="ECO:0000256" key="8">
    <source>
        <dbReference type="ARBA" id="ARBA00023315"/>
    </source>
</evidence>
<dbReference type="GO" id="GO:0000049">
    <property type="term" value="F:tRNA binding"/>
    <property type="evidence" value="ECO:0007669"/>
    <property type="project" value="UniProtKB-UniRule"/>
</dbReference>
<dbReference type="InterPro" id="IPR016181">
    <property type="entry name" value="Acyl_CoA_acyltransferase"/>
</dbReference>
<comment type="catalytic activity">
    <reaction evidence="9">
        <text>cytidine(34) in elongator tRNA(Met) + acetyl-CoA + ATP + H2O = N(4)-acetylcytidine(34) in elongator tRNA(Met) + ADP + phosphate + CoA + H(+)</text>
        <dbReference type="Rhea" id="RHEA:43788"/>
        <dbReference type="Rhea" id="RHEA-COMP:10693"/>
        <dbReference type="Rhea" id="RHEA-COMP:10694"/>
        <dbReference type="ChEBI" id="CHEBI:15377"/>
        <dbReference type="ChEBI" id="CHEBI:15378"/>
        <dbReference type="ChEBI" id="CHEBI:30616"/>
        <dbReference type="ChEBI" id="CHEBI:43474"/>
        <dbReference type="ChEBI" id="CHEBI:57287"/>
        <dbReference type="ChEBI" id="CHEBI:57288"/>
        <dbReference type="ChEBI" id="CHEBI:74900"/>
        <dbReference type="ChEBI" id="CHEBI:82748"/>
        <dbReference type="ChEBI" id="CHEBI:456216"/>
        <dbReference type="EC" id="2.3.1.193"/>
    </reaction>
</comment>
<dbReference type="InterPro" id="IPR000182">
    <property type="entry name" value="GNAT_dom"/>
</dbReference>
<evidence type="ECO:0000256" key="2">
    <source>
        <dbReference type="ARBA" id="ARBA00022555"/>
    </source>
</evidence>
<feature type="domain" description="N-acetyltransferase" evidence="10">
    <location>
        <begin position="361"/>
        <end position="545"/>
    </location>
</feature>
<protein>
    <recommendedName>
        <fullName evidence="9">tRNA(Met) cytidine acetyltransferase TmcA</fullName>
        <ecNumber evidence="9">2.3.1.193</ecNumber>
    </recommendedName>
</protein>
<dbReference type="InterPro" id="IPR013562">
    <property type="entry name" value="TmcA/NAT10_N"/>
</dbReference>
<evidence type="ECO:0000256" key="4">
    <source>
        <dbReference type="ARBA" id="ARBA00022694"/>
    </source>
</evidence>
<name>A0A1M5VZN3_9VIBR</name>
<comment type="caution">
    <text evidence="9">Lacks conserved residue(s) required for the propagation of feature annotation.</text>
</comment>
<keyword evidence="12" id="KW-1185">Reference proteome</keyword>
<evidence type="ECO:0000313" key="11">
    <source>
        <dbReference type="EMBL" id="SHH80444.1"/>
    </source>
</evidence>
<dbReference type="Gene3D" id="3.40.50.11040">
    <property type="match status" value="1"/>
</dbReference>
<dbReference type="CDD" id="cd04301">
    <property type="entry name" value="NAT_SF"/>
    <property type="match status" value="1"/>
</dbReference>
<dbReference type="GO" id="GO:0002101">
    <property type="term" value="P:tRNA wobble cytosine modification"/>
    <property type="evidence" value="ECO:0007669"/>
    <property type="project" value="UniProtKB-UniRule"/>
</dbReference>
<evidence type="ECO:0000256" key="3">
    <source>
        <dbReference type="ARBA" id="ARBA00022679"/>
    </source>
</evidence>
<keyword evidence="6 9" id="KW-0067">ATP-binding</keyword>
<dbReference type="Pfam" id="PF13718">
    <property type="entry name" value="GNAT_acetyltr_2"/>
    <property type="match status" value="2"/>
</dbReference>
<dbReference type="InterPro" id="IPR027417">
    <property type="entry name" value="P-loop_NTPase"/>
</dbReference>
<evidence type="ECO:0000256" key="1">
    <source>
        <dbReference type="ARBA" id="ARBA00022490"/>
    </source>
</evidence>
<dbReference type="SUPFAM" id="SSF52540">
    <property type="entry name" value="P-loop containing nucleoside triphosphate hydrolases"/>
    <property type="match status" value="1"/>
</dbReference>
<dbReference type="HAMAP" id="MF_01886">
    <property type="entry name" value="tRNA_acetyltr_TmcA"/>
    <property type="match status" value="1"/>
</dbReference>
<dbReference type="STRING" id="1216006.VA7868_00562"/>
<dbReference type="PANTHER" id="PTHR10925:SF5">
    <property type="entry name" value="RNA CYTIDINE ACETYLTRANSFERASE"/>
    <property type="match status" value="1"/>
</dbReference>
<dbReference type="InterPro" id="IPR007807">
    <property type="entry name" value="TcmA/NAT10_helicase"/>
</dbReference>